<reference evidence="3" key="1">
    <citation type="journal article" date="2014" name="Int. J. Syst. Evol. Microbiol.">
        <title>Complete genome sequence of Corynebacterium casei LMG S-19264T (=DSM 44701T), isolated from a smear-ripened cheese.</title>
        <authorList>
            <consortium name="US DOE Joint Genome Institute (JGI-PGF)"/>
            <person name="Walter F."/>
            <person name="Albersmeier A."/>
            <person name="Kalinowski J."/>
            <person name="Ruckert C."/>
        </authorList>
    </citation>
    <scope>NUCLEOTIDE SEQUENCE</scope>
    <source>
        <strain evidence="3">NBRC 110023</strain>
    </source>
</reference>
<dbReference type="EMBL" id="BSOT01000005">
    <property type="protein sequence ID" value="GLR69750.1"/>
    <property type="molecule type" value="Genomic_DNA"/>
</dbReference>
<keyword evidence="4" id="KW-1185">Reference proteome</keyword>
<evidence type="ECO:0000256" key="1">
    <source>
        <dbReference type="SAM" id="Coils"/>
    </source>
</evidence>
<gene>
    <name evidence="3" type="ORF">GCM10007852_06580</name>
</gene>
<accession>A0AA37SX36</accession>
<name>A0AA37SX36_9ALTE</name>
<feature type="compositionally biased region" description="Basic and acidic residues" evidence="2">
    <location>
        <begin position="90"/>
        <end position="108"/>
    </location>
</feature>
<reference evidence="3" key="2">
    <citation type="submission" date="2023-01" db="EMBL/GenBank/DDBJ databases">
        <title>Draft genome sequence of Agaribacter marinus strain NBRC 110023.</title>
        <authorList>
            <person name="Sun Q."/>
            <person name="Mori K."/>
        </authorList>
    </citation>
    <scope>NUCLEOTIDE SEQUENCE</scope>
    <source>
        <strain evidence="3">NBRC 110023</strain>
    </source>
</reference>
<comment type="caution">
    <text evidence="3">The sequence shown here is derived from an EMBL/GenBank/DDBJ whole genome shotgun (WGS) entry which is preliminary data.</text>
</comment>
<organism evidence="3 4">
    <name type="scientific">Agaribacter marinus</name>
    <dbReference type="NCBI Taxonomy" id="1431249"/>
    <lineage>
        <taxon>Bacteria</taxon>
        <taxon>Pseudomonadati</taxon>
        <taxon>Pseudomonadota</taxon>
        <taxon>Gammaproteobacteria</taxon>
        <taxon>Alteromonadales</taxon>
        <taxon>Alteromonadaceae</taxon>
        <taxon>Agaribacter</taxon>
    </lineage>
</organism>
<evidence type="ECO:0000313" key="4">
    <source>
        <dbReference type="Proteomes" id="UP001156601"/>
    </source>
</evidence>
<keyword evidence="1" id="KW-0175">Coiled coil</keyword>
<sequence length="188" mass="20288">MYAKTIFFIVVLGGSAYLAGKALLPESLLDAVSPSALFSPSDKNDAITSKKSDEINDLHISVSTLQVENTQLKDSLQLLKQELSSLKKESNYQARRATDVKPAKDVEPAKSNAVKSYDKNLKLGIADTLANATSVQSEAIEETSSNALTHGSEALGENNVRTKRLQQLAELRDLSTKRQLAAISALAK</sequence>
<evidence type="ECO:0000256" key="2">
    <source>
        <dbReference type="SAM" id="MobiDB-lite"/>
    </source>
</evidence>
<feature type="region of interest" description="Disordered" evidence="2">
    <location>
        <begin position="90"/>
        <end position="111"/>
    </location>
</feature>
<protein>
    <submittedName>
        <fullName evidence="3">Uncharacterized protein</fullName>
    </submittedName>
</protein>
<dbReference type="AlphaFoldDB" id="A0AA37SX36"/>
<feature type="coiled-coil region" evidence="1">
    <location>
        <begin position="62"/>
        <end position="89"/>
    </location>
</feature>
<proteinExistence type="predicted"/>
<evidence type="ECO:0000313" key="3">
    <source>
        <dbReference type="EMBL" id="GLR69750.1"/>
    </source>
</evidence>
<dbReference type="RefSeq" id="WP_284216061.1">
    <property type="nucleotide sequence ID" value="NZ_BSOT01000005.1"/>
</dbReference>
<dbReference type="Proteomes" id="UP001156601">
    <property type="component" value="Unassembled WGS sequence"/>
</dbReference>